<reference evidence="2" key="1">
    <citation type="submission" date="2021-03" db="EMBL/GenBank/DDBJ databases">
        <authorList>
            <person name="Kim M.K."/>
        </authorList>
    </citation>
    <scope>NUCLEOTIDE SEQUENCE</scope>
    <source>
        <strain evidence="2">BT186</strain>
    </source>
</reference>
<proteinExistence type="predicted"/>
<sequence length="221" mass="24659">MKIALLIGSTGLVGNYLLRQLLSDERFSTVKVFARRSTGFQNPAKLEEHIVDFEAPEKWQHLLTGDVLFSALGTTLRQAGSQQAQYRVDYTYQYRTAEAAAQNGVKTYVLVSAASADPDSFMFYTRMKGELERSVKRLPFQRIRIIQPGMLAGNRQEPRLAERIALPLAALVAYLPGLAPYRPIHGREVAQAMINAALDEKSGVQVDTLEGVFKRATIQED</sequence>
<name>A0A939EV61_9BACT</name>
<organism evidence="2 3">
    <name type="scientific">Hymenobacter telluris</name>
    <dbReference type="NCBI Taxonomy" id="2816474"/>
    <lineage>
        <taxon>Bacteria</taxon>
        <taxon>Pseudomonadati</taxon>
        <taxon>Bacteroidota</taxon>
        <taxon>Cytophagia</taxon>
        <taxon>Cytophagales</taxon>
        <taxon>Hymenobacteraceae</taxon>
        <taxon>Hymenobacter</taxon>
    </lineage>
</organism>
<dbReference type="Pfam" id="PF13460">
    <property type="entry name" value="NAD_binding_10"/>
    <property type="match status" value="1"/>
</dbReference>
<evidence type="ECO:0000259" key="1">
    <source>
        <dbReference type="Pfam" id="PF13460"/>
    </source>
</evidence>
<dbReference type="RefSeq" id="WP_206983545.1">
    <property type="nucleotide sequence ID" value="NZ_JAFLQZ010000004.1"/>
</dbReference>
<comment type="caution">
    <text evidence="2">The sequence shown here is derived from an EMBL/GenBank/DDBJ whole genome shotgun (WGS) entry which is preliminary data.</text>
</comment>
<dbReference type="SUPFAM" id="SSF51735">
    <property type="entry name" value="NAD(P)-binding Rossmann-fold domains"/>
    <property type="match status" value="1"/>
</dbReference>
<dbReference type="AlphaFoldDB" id="A0A939EV61"/>
<dbReference type="PANTHER" id="PTHR14097">
    <property type="entry name" value="OXIDOREDUCTASE HTATIP2"/>
    <property type="match status" value="1"/>
</dbReference>
<dbReference type="PANTHER" id="PTHR14097:SF7">
    <property type="entry name" value="OXIDOREDUCTASE HTATIP2"/>
    <property type="match status" value="1"/>
</dbReference>
<dbReference type="InterPro" id="IPR036291">
    <property type="entry name" value="NAD(P)-bd_dom_sf"/>
</dbReference>
<protein>
    <submittedName>
        <fullName evidence="2">NAD(P)H-binding protein</fullName>
    </submittedName>
</protein>
<accession>A0A939EV61</accession>
<dbReference type="Gene3D" id="3.40.50.720">
    <property type="entry name" value="NAD(P)-binding Rossmann-like Domain"/>
    <property type="match status" value="1"/>
</dbReference>
<dbReference type="InterPro" id="IPR016040">
    <property type="entry name" value="NAD(P)-bd_dom"/>
</dbReference>
<dbReference type="EMBL" id="JAFLQZ010000004">
    <property type="protein sequence ID" value="MBO0357812.1"/>
    <property type="molecule type" value="Genomic_DNA"/>
</dbReference>
<feature type="domain" description="NAD(P)-binding" evidence="1">
    <location>
        <begin position="8"/>
        <end position="123"/>
    </location>
</feature>
<gene>
    <name evidence="2" type="ORF">J0X19_07630</name>
</gene>
<keyword evidence="3" id="KW-1185">Reference proteome</keyword>
<evidence type="ECO:0000313" key="2">
    <source>
        <dbReference type="EMBL" id="MBO0357812.1"/>
    </source>
</evidence>
<evidence type="ECO:0000313" key="3">
    <source>
        <dbReference type="Proteomes" id="UP000664144"/>
    </source>
</evidence>
<dbReference type="Proteomes" id="UP000664144">
    <property type="component" value="Unassembled WGS sequence"/>
</dbReference>